<keyword evidence="2" id="KW-1185">Reference proteome</keyword>
<protein>
    <recommendedName>
        <fullName evidence="3">AlgX/AlgJ SGNH hydrolase-like domain-containing protein</fullName>
    </recommendedName>
</protein>
<evidence type="ECO:0008006" key="3">
    <source>
        <dbReference type="Google" id="ProtNLM"/>
    </source>
</evidence>
<dbReference type="Proteomes" id="UP000002875">
    <property type="component" value="Chromosome"/>
</dbReference>
<accession>A0ABN4ABN2</accession>
<organism evidence="1 2">
    <name type="scientific">Emticicia oligotrophica (strain DSM 17448 / CIP 109782 / MTCC 6937 / GPTSA100-15)</name>
    <dbReference type="NCBI Taxonomy" id="929562"/>
    <lineage>
        <taxon>Bacteria</taxon>
        <taxon>Pseudomonadati</taxon>
        <taxon>Bacteroidota</taxon>
        <taxon>Cytophagia</taxon>
        <taxon>Cytophagales</taxon>
        <taxon>Leadbetterellaceae</taxon>
        <taxon>Emticicia</taxon>
    </lineage>
</organism>
<dbReference type="SUPFAM" id="SSF52266">
    <property type="entry name" value="SGNH hydrolase"/>
    <property type="match status" value="1"/>
</dbReference>
<dbReference type="InterPro" id="IPR036514">
    <property type="entry name" value="SGNH_hydro_sf"/>
</dbReference>
<evidence type="ECO:0000313" key="1">
    <source>
        <dbReference type="EMBL" id="AFK01554.1"/>
    </source>
</evidence>
<sequence>MNFKKIFRYSALLIFGLLWYLGFSESTAKWLFEHHYISDDYRYGDLYRLSNLSAFRVPVEKCPTPVASASTNTNLYLIGDSFTEKERLEKNHFKGLASFHRYFIADTTYINLDSTKKNILIIETVERHARERFANVYSNLRIGENLGKISLQNKENSIKKAISVSIPYNTQRHEGILFSSDFFLTIKELKAWFNWKVLDRIDEKVRLSKDGKHILYYLDAQPRGINSCFDKVEEAEINKIVDNLNQTYEYYKKMGFDEVYLTIAPNKTSILASDLGKYNHLIERIQQHPKLQMPYFDVYTPFKNSKKMLYDIGDTHWNCEGKQIWLDMVNAQL</sequence>
<gene>
    <name evidence="1" type="ordered locus">Emtol_0400</name>
</gene>
<dbReference type="Gene3D" id="3.40.50.1110">
    <property type="entry name" value="SGNH hydrolase"/>
    <property type="match status" value="1"/>
</dbReference>
<dbReference type="RefSeq" id="WP_015027258.1">
    <property type="nucleotide sequence ID" value="NC_018748.1"/>
</dbReference>
<reference evidence="1 2" key="1">
    <citation type="submission" date="2011-07" db="EMBL/GenBank/DDBJ databases">
        <title>The complete genome of chromosome of Emticicia oligotrophica DSM 17448.</title>
        <authorList>
            <consortium name="US DOE Joint Genome Institute (JGI-PGF)"/>
            <person name="Lucas S."/>
            <person name="Han J."/>
            <person name="Lapidus A."/>
            <person name="Bruce D."/>
            <person name="Goodwin L."/>
            <person name="Pitluck S."/>
            <person name="Peters L."/>
            <person name="Kyrpides N."/>
            <person name="Mavromatis K."/>
            <person name="Ivanova N."/>
            <person name="Ovchinnikova G."/>
            <person name="Teshima H."/>
            <person name="Detter J.C."/>
            <person name="Tapia R."/>
            <person name="Han C."/>
            <person name="Land M."/>
            <person name="Hauser L."/>
            <person name="Markowitz V."/>
            <person name="Cheng J.-F."/>
            <person name="Hugenholtz P."/>
            <person name="Woyke T."/>
            <person name="Wu D."/>
            <person name="Tindall B."/>
            <person name="Pomrenke H."/>
            <person name="Brambilla E."/>
            <person name="Klenk H.-P."/>
            <person name="Eisen J.A."/>
        </authorList>
    </citation>
    <scope>NUCLEOTIDE SEQUENCE [LARGE SCALE GENOMIC DNA]</scope>
    <source>
        <strain evidence="1 2">DSM 17448</strain>
    </source>
</reference>
<proteinExistence type="predicted"/>
<name>A0ABN4ABN2_EMTOG</name>
<dbReference type="EMBL" id="CP002961">
    <property type="protein sequence ID" value="AFK01554.1"/>
    <property type="molecule type" value="Genomic_DNA"/>
</dbReference>
<evidence type="ECO:0000313" key="2">
    <source>
        <dbReference type="Proteomes" id="UP000002875"/>
    </source>
</evidence>